<evidence type="ECO:0000313" key="1">
    <source>
        <dbReference type="EMBL" id="TQF01217.1"/>
    </source>
</evidence>
<dbReference type="OrthoDB" id="3464282at2"/>
<keyword evidence="2" id="KW-1185">Reference proteome</keyword>
<evidence type="ECO:0008006" key="3">
    <source>
        <dbReference type="Google" id="ProtNLM"/>
    </source>
</evidence>
<comment type="caution">
    <text evidence="1">The sequence shown here is derived from an EMBL/GenBank/DDBJ whole genome shotgun (WGS) entry which is preliminary data.</text>
</comment>
<dbReference type="AlphaFoldDB" id="A0A540VWX8"/>
<gene>
    <name evidence="1" type="ORF">E6W39_01890</name>
</gene>
<dbReference type="RefSeq" id="WP_141631952.1">
    <property type="nucleotide sequence ID" value="NZ_VIGB01000003.1"/>
</dbReference>
<evidence type="ECO:0000313" key="2">
    <source>
        <dbReference type="Proteomes" id="UP000319103"/>
    </source>
</evidence>
<organism evidence="1 2">
    <name type="scientific">Kitasatospora acidiphila</name>
    <dbReference type="NCBI Taxonomy" id="2567942"/>
    <lineage>
        <taxon>Bacteria</taxon>
        <taxon>Bacillati</taxon>
        <taxon>Actinomycetota</taxon>
        <taxon>Actinomycetes</taxon>
        <taxon>Kitasatosporales</taxon>
        <taxon>Streptomycetaceae</taxon>
        <taxon>Kitasatospora</taxon>
    </lineage>
</organism>
<reference evidence="1 2" key="1">
    <citation type="submission" date="2019-06" db="EMBL/GenBank/DDBJ databases">
        <title>Description of Kitasatospora acidophila sp. nov. isolated from pine grove soil, and reclassification of Streptomyces novaecaesareae to Kitasatospora novaeceasareae comb. nov.</title>
        <authorList>
            <person name="Kim M.J."/>
        </authorList>
    </citation>
    <scope>NUCLEOTIDE SEQUENCE [LARGE SCALE GENOMIC DNA]</scope>
    <source>
        <strain evidence="1 2">MMS16-CNU292</strain>
    </source>
</reference>
<name>A0A540VWX8_9ACTN</name>
<protein>
    <recommendedName>
        <fullName evidence="3">DUF1877 family protein</fullName>
    </recommendedName>
</protein>
<dbReference type="EMBL" id="VIGB01000003">
    <property type="protein sequence ID" value="TQF01217.1"/>
    <property type="molecule type" value="Genomic_DNA"/>
</dbReference>
<sequence>MGTDIYGAIEVRHPCADQDWWEWPAWQRLMDLSPLYDDRDYSAFAVLFGVRNSAGYSPVAAGRGLPADVSAELREEFERVQGIDSAVHGATWVSCAELDRADLTGIDALGPGSGWEHVFAVLRALAGRFGGDGVRLVVYFD</sequence>
<dbReference type="Proteomes" id="UP000319103">
    <property type="component" value="Unassembled WGS sequence"/>
</dbReference>
<proteinExistence type="predicted"/>
<accession>A0A540VWX8</accession>